<name>A0A438MGG4_9ACTN</name>
<dbReference type="PROSITE" id="PS00059">
    <property type="entry name" value="ADH_ZINC"/>
    <property type="match status" value="1"/>
</dbReference>
<evidence type="ECO:0000259" key="6">
    <source>
        <dbReference type="Pfam" id="PF00107"/>
    </source>
</evidence>
<comment type="caution">
    <text evidence="8">The sequence shown here is derived from an EMBL/GenBank/DDBJ whole genome shotgun (WGS) entry which is preliminary data.</text>
</comment>
<accession>A0A438MGG4</accession>
<keyword evidence="4" id="KW-0560">Oxidoreductase</keyword>
<dbReference type="Gene3D" id="3.40.50.720">
    <property type="entry name" value="NAD(P)-binding Rossmann-like Domain"/>
    <property type="match status" value="1"/>
</dbReference>
<feature type="domain" description="Alcohol dehydrogenase-like C-terminal" evidence="6">
    <location>
        <begin position="190"/>
        <end position="298"/>
    </location>
</feature>
<keyword evidence="3 5" id="KW-0862">Zinc</keyword>
<dbReference type="PANTHER" id="PTHR42813:SF2">
    <property type="entry name" value="DEHYDROGENASE, ZINC-CONTAINING, PUTATIVE (AFU_ORTHOLOGUE AFUA_2G02810)-RELATED"/>
    <property type="match status" value="1"/>
</dbReference>
<dbReference type="SUPFAM" id="SSF51735">
    <property type="entry name" value="NAD(P)-binding Rossmann-fold domains"/>
    <property type="match status" value="1"/>
</dbReference>
<dbReference type="InterPro" id="IPR002328">
    <property type="entry name" value="ADH_Zn_CS"/>
</dbReference>
<dbReference type="Pfam" id="PF00107">
    <property type="entry name" value="ADH_zinc_N"/>
    <property type="match status" value="1"/>
</dbReference>
<evidence type="ECO:0000256" key="5">
    <source>
        <dbReference type="RuleBase" id="RU361277"/>
    </source>
</evidence>
<evidence type="ECO:0000313" key="8">
    <source>
        <dbReference type="EMBL" id="RVX44854.1"/>
    </source>
</evidence>
<feature type="domain" description="Alcohol dehydrogenase-like N-terminal" evidence="7">
    <location>
        <begin position="38"/>
        <end position="145"/>
    </location>
</feature>
<evidence type="ECO:0000256" key="2">
    <source>
        <dbReference type="ARBA" id="ARBA00022723"/>
    </source>
</evidence>
<gene>
    <name evidence="8" type="ORF">EDD27_7605</name>
</gene>
<dbReference type="Proteomes" id="UP000284824">
    <property type="component" value="Unassembled WGS sequence"/>
</dbReference>
<dbReference type="InterPro" id="IPR036291">
    <property type="entry name" value="NAD(P)-bd_dom_sf"/>
</dbReference>
<evidence type="ECO:0000256" key="1">
    <source>
        <dbReference type="ARBA" id="ARBA00001947"/>
    </source>
</evidence>
<protein>
    <submittedName>
        <fullName evidence="8">Threonine dehydrogenase-like Zn-dependent dehydrogenase</fullName>
    </submittedName>
</protein>
<comment type="similarity">
    <text evidence="5">Belongs to the zinc-containing alcohol dehydrogenase family.</text>
</comment>
<dbReference type="Pfam" id="PF08240">
    <property type="entry name" value="ADH_N"/>
    <property type="match status" value="1"/>
</dbReference>
<dbReference type="SUPFAM" id="SSF50129">
    <property type="entry name" value="GroES-like"/>
    <property type="match status" value="1"/>
</dbReference>
<keyword evidence="2 5" id="KW-0479">Metal-binding</keyword>
<keyword evidence="9" id="KW-1185">Reference proteome</keyword>
<dbReference type="GO" id="GO:0008270">
    <property type="term" value="F:zinc ion binding"/>
    <property type="evidence" value="ECO:0007669"/>
    <property type="project" value="InterPro"/>
</dbReference>
<evidence type="ECO:0000256" key="4">
    <source>
        <dbReference type="ARBA" id="ARBA00023002"/>
    </source>
</evidence>
<evidence type="ECO:0000259" key="7">
    <source>
        <dbReference type="Pfam" id="PF08240"/>
    </source>
</evidence>
<dbReference type="PANTHER" id="PTHR42813">
    <property type="entry name" value="ZINC-TYPE ALCOHOL DEHYDROGENASE-LIKE"/>
    <property type="match status" value="1"/>
</dbReference>
<dbReference type="AlphaFoldDB" id="A0A438MGG4"/>
<evidence type="ECO:0000313" key="9">
    <source>
        <dbReference type="Proteomes" id="UP000284824"/>
    </source>
</evidence>
<evidence type="ECO:0000256" key="3">
    <source>
        <dbReference type="ARBA" id="ARBA00022833"/>
    </source>
</evidence>
<dbReference type="InterPro" id="IPR013154">
    <property type="entry name" value="ADH-like_N"/>
</dbReference>
<sequence length="355" mass="37194">MSRRWLRGIAFLVMKATVLQGVGDIRLVEVPDPVLREPTDVLVRVRLAAVCGSDLWPYRGLESFAPGDRMGHEWIGTVEEIGPEVVRLRKGDLVVAPFAFADGGCPACRDGLPTSCRRGGFWGGADDGGQAEAVRVPFADATLVPVRADVDDDLARRLLPLTDVMATGHHATVLAGVVRGGTVVVIGDGAVGLCAVLAARRAGAERIISVGRHAERAPLARRFGATDTLHADDPQTAPLIVERTGGGAVSVAECVGGQSALDLALAVARPGGTIGSVGVPNGVTRVDLYRFFRANVALRAGVAPVRVYLDALIDDVLAGRLDPSPVFTAEAALAGIADAYRAMDRRQAIKVAARP</sequence>
<reference evidence="8 9" key="1">
    <citation type="submission" date="2019-01" db="EMBL/GenBank/DDBJ databases">
        <title>Sequencing the genomes of 1000 actinobacteria strains.</title>
        <authorList>
            <person name="Klenk H.-P."/>
        </authorList>
    </citation>
    <scope>NUCLEOTIDE SEQUENCE [LARGE SCALE GENOMIC DNA]</scope>
    <source>
        <strain evidence="8 9">DSM 43925</strain>
    </source>
</reference>
<organism evidence="8 9">
    <name type="scientific">Nonomuraea polychroma</name>
    <dbReference type="NCBI Taxonomy" id="46176"/>
    <lineage>
        <taxon>Bacteria</taxon>
        <taxon>Bacillati</taxon>
        <taxon>Actinomycetota</taxon>
        <taxon>Actinomycetes</taxon>
        <taxon>Streptosporangiales</taxon>
        <taxon>Streptosporangiaceae</taxon>
        <taxon>Nonomuraea</taxon>
    </lineage>
</organism>
<dbReference type="EMBL" id="SAUN01000001">
    <property type="protein sequence ID" value="RVX44854.1"/>
    <property type="molecule type" value="Genomic_DNA"/>
</dbReference>
<comment type="cofactor">
    <cofactor evidence="1 5">
        <name>Zn(2+)</name>
        <dbReference type="ChEBI" id="CHEBI:29105"/>
    </cofactor>
</comment>
<dbReference type="InterPro" id="IPR011032">
    <property type="entry name" value="GroES-like_sf"/>
</dbReference>
<dbReference type="GO" id="GO:0016491">
    <property type="term" value="F:oxidoreductase activity"/>
    <property type="evidence" value="ECO:0007669"/>
    <property type="project" value="UniProtKB-KW"/>
</dbReference>
<dbReference type="InterPro" id="IPR013149">
    <property type="entry name" value="ADH-like_C"/>
</dbReference>
<dbReference type="Gene3D" id="3.90.180.10">
    <property type="entry name" value="Medium-chain alcohol dehydrogenases, catalytic domain"/>
    <property type="match status" value="1"/>
</dbReference>
<proteinExistence type="inferred from homology"/>